<proteinExistence type="inferred from homology"/>
<keyword evidence="3" id="KW-0539">Nucleus</keyword>
<dbReference type="Proteomes" id="UP001165289">
    <property type="component" value="Unassembled WGS sequence"/>
</dbReference>
<accession>A0AAV7K9V6</accession>
<evidence type="ECO:0000256" key="4">
    <source>
        <dbReference type="SAM" id="MobiDB-lite"/>
    </source>
</evidence>
<dbReference type="PANTHER" id="PTHR28608">
    <property type="entry name" value="INTEGRATOR COMPLEX SUBUNIT 2"/>
    <property type="match status" value="1"/>
</dbReference>
<gene>
    <name evidence="5" type="ORF">LOD99_175</name>
</gene>
<comment type="caution">
    <text evidence="5">The sequence shown here is derived from an EMBL/GenBank/DDBJ whole genome shotgun (WGS) entry which is preliminary data.</text>
</comment>
<protein>
    <submittedName>
        <fullName evidence="5">Integrator complex subunit 2 isoform X1</fullName>
    </submittedName>
</protein>
<dbReference type="PRINTS" id="PR02105">
    <property type="entry name" value="INTSUBUNIT2"/>
</dbReference>
<dbReference type="EMBL" id="JAKMXF010000111">
    <property type="protein sequence ID" value="KAI6657429.1"/>
    <property type="molecule type" value="Genomic_DNA"/>
</dbReference>
<reference evidence="5 6" key="1">
    <citation type="journal article" date="2023" name="BMC Biol.">
        <title>The compact genome of the sponge Oopsacas minuta (Hexactinellida) is lacking key metazoan core genes.</title>
        <authorList>
            <person name="Santini S."/>
            <person name="Schenkelaars Q."/>
            <person name="Jourda C."/>
            <person name="Duchesne M."/>
            <person name="Belahbib H."/>
            <person name="Rocher C."/>
            <person name="Selva M."/>
            <person name="Riesgo A."/>
            <person name="Vervoort M."/>
            <person name="Leys S.P."/>
            <person name="Kodjabachian L."/>
            <person name="Le Bivic A."/>
            <person name="Borchiellini C."/>
            <person name="Claverie J.M."/>
            <person name="Renard E."/>
        </authorList>
    </citation>
    <scope>NUCLEOTIDE SEQUENCE [LARGE SCALE GENOMIC DNA]</scope>
    <source>
        <strain evidence="5">SPO-2</strain>
    </source>
</reference>
<dbReference type="InterPro" id="IPR029321">
    <property type="entry name" value="INTS2"/>
</dbReference>
<evidence type="ECO:0000256" key="3">
    <source>
        <dbReference type="ARBA" id="ARBA00023242"/>
    </source>
</evidence>
<organism evidence="5 6">
    <name type="scientific">Oopsacas minuta</name>
    <dbReference type="NCBI Taxonomy" id="111878"/>
    <lineage>
        <taxon>Eukaryota</taxon>
        <taxon>Metazoa</taxon>
        <taxon>Porifera</taxon>
        <taxon>Hexactinellida</taxon>
        <taxon>Hexasterophora</taxon>
        <taxon>Lyssacinosida</taxon>
        <taxon>Leucopsacidae</taxon>
        <taxon>Oopsacas</taxon>
    </lineage>
</organism>
<comment type="similarity">
    <text evidence="2">Belongs to the Integrator subunit 2 family.</text>
</comment>
<dbReference type="Pfam" id="PF14750">
    <property type="entry name" value="INTS2"/>
    <property type="match status" value="1"/>
</dbReference>
<evidence type="ECO:0000256" key="2">
    <source>
        <dbReference type="ARBA" id="ARBA00006705"/>
    </source>
</evidence>
<dbReference type="GO" id="GO:0034472">
    <property type="term" value="P:snRNA 3'-end processing"/>
    <property type="evidence" value="ECO:0007669"/>
    <property type="project" value="TreeGrafter"/>
</dbReference>
<evidence type="ECO:0000313" key="5">
    <source>
        <dbReference type="EMBL" id="KAI6657429.1"/>
    </source>
</evidence>
<feature type="compositionally biased region" description="Basic and acidic residues" evidence="4">
    <location>
        <begin position="407"/>
        <end position="416"/>
    </location>
</feature>
<evidence type="ECO:0000256" key="1">
    <source>
        <dbReference type="ARBA" id="ARBA00004123"/>
    </source>
</evidence>
<comment type="subcellular location">
    <subcellularLocation>
        <location evidence="1">Nucleus</location>
    </subcellularLocation>
</comment>
<dbReference type="AlphaFoldDB" id="A0AAV7K9V6"/>
<dbReference type="PANTHER" id="PTHR28608:SF1">
    <property type="entry name" value="INTEGRATOR COMPLEX SUBUNIT 2"/>
    <property type="match status" value="1"/>
</dbReference>
<sequence length="1167" mass="132275">MVEHRLELSIGYLIPKVPTKDMLIPSEHIYNAFRTCNITHLESVPSNQLLPILPSLVRMVLYPPLDKSDFWYRQSKRFTQLISTHSAANFITSLFSVDYSAIEEDTLKSIALINKLSAVDSQHDTVSPPSLLIGNIRELALLDFEKSNPDRKIRLVSAELVRLLYNSDSFIGDKYTPSELLLINPYLPLMSRIIVQLTHQLPNLFPIPELCEALIKVNCGAELVCSIAANNPNDFEDILYSLLSGDESQDDQLQFNPLRMKTLCLLCSMNPAYFSIVRRRCVQLKKHMSIAFILALEEANTISTTYLHTDSSLDIELPSFTIDSLLSQPTHANYPVLDFLSSILLNNSDDNCWVTLYLKQALRKNIPSRIFTCVKQHIMDRLLRAIPEIGEGVKEGKSPPLEQMDSDSPHETGDYEHMQTEGAISRVSVLSLTSSQLKFAASVLRVFCILRRLCSLPPTHRETDVIFNLIITPSISLQDGTEFLKVALGALLLCPVFYAGDKENLVMEWYQQLVLILPTADSQDFQLTELLLTIHTLSHNSNQQALVELISAIMSIPLRNKSYQVTKSKEIFLKVFTDEKCSPMILSLPPTPNLNANNTDKFFIQSLLDFLKKKTIPSSMQHTQWIFKQILQCTLPLHSTMLLILKEYITGIVREACKNNSSVVDLLFQRNDIIEMYSNTSLLHNDDLAAQLLVLFYLLTIFSDETIPISSPVSEYTVSMLQHVPIKMLLSKAISHATLCSELYPLLLKLIIDCLPQLWLPQNVLREFNCVQSGMKLETKCIPVHFEKTMNQRSPNLHIIFVLLKQLLNLHVDKLRSFMSVLVELIPDLLSPNIARQTQNIYLTLWERLESVEPRRLWLTTANCLIESEQELTHDDLAFDPLLILNCDSRVFRVPPIYSLLLDTLVAYLASSRVHLYRIERQRELQGIFPPSQDTVPPYELRQTIISTQESAVIQLLIDICIPNDEDKSNQSPFGMQMTNLTEIQCLSCCLINQMFIADPNLARIIHSQGYPNHMIEMLVQGVPPMHICIDFIPGLLEESDSSSSLVFCVQLTACLCEQYPLPKAIGVCQKVLEYLNRKVRQLDSKGRSDIFRPLLTSLIHFAKTFPTLSEDITLLLLSILKLEEAVTHSCVENRDASINQLEGAVSLAQAVTDTFDVLLDLVVLKL</sequence>
<keyword evidence="6" id="KW-1185">Reference proteome</keyword>
<dbReference type="GO" id="GO:0032039">
    <property type="term" value="C:integrator complex"/>
    <property type="evidence" value="ECO:0007669"/>
    <property type="project" value="InterPro"/>
</dbReference>
<feature type="region of interest" description="Disordered" evidence="4">
    <location>
        <begin position="394"/>
        <end position="416"/>
    </location>
</feature>
<dbReference type="InterPro" id="IPR026236">
    <property type="entry name" value="Int2_metazoa"/>
</dbReference>
<evidence type="ECO:0000313" key="6">
    <source>
        <dbReference type="Proteomes" id="UP001165289"/>
    </source>
</evidence>
<name>A0AAV7K9V6_9METZ</name>